<proteinExistence type="predicted"/>
<reference evidence="1" key="1">
    <citation type="submission" date="2021-06" db="EMBL/GenBank/DDBJ databases">
        <title>Parelaphostrongylus tenuis whole genome reference sequence.</title>
        <authorList>
            <person name="Garwood T.J."/>
            <person name="Larsen P.A."/>
            <person name="Fountain-Jones N.M."/>
            <person name="Garbe J.R."/>
            <person name="Macchietto M.G."/>
            <person name="Kania S.A."/>
            <person name="Gerhold R.W."/>
            <person name="Richards J.E."/>
            <person name="Wolf T.M."/>
        </authorList>
    </citation>
    <scope>NUCLEOTIDE SEQUENCE</scope>
    <source>
        <strain evidence="1">MNPRO001-30</strain>
        <tissue evidence="1">Meninges</tissue>
    </source>
</reference>
<name>A0AAD5QNJ9_PARTN</name>
<dbReference type="AlphaFoldDB" id="A0AAD5QNJ9"/>
<comment type="caution">
    <text evidence="1">The sequence shown here is derived from an EMBL/GenBank/DDBJ whole genome shotgun (WGS) entry which is preliminary data.</text>
</comment>
<dbReference type="InterPro" id="IPR035940">
    <property type="entry name" value="CAP_sf"/>
</dbReference>
<sequence>MNDDNRQVALDLINYVRRQIAMGKLSFPATSNMNRLAPGQRTIPTFATLSKSLHVNCLSTVFCFHRAHSIMSMLASPITEKPSFSFKNMAPYISNVCARKKIE</sequence>
<protein>
    <submittedName>
        <fullName evidence="1">Uncharacterized protein</fullName>
    </submittedName>
</protein>
<keyword evidence="2" id="KW-1185">Reference proteome</keyword>
<dbReference type="Gene3D" id="3.40.33.10">
    <property type="entry name" value="CAP"/>
    <property type="match status" value="1"/>
</dbReference>
<evidence type="ECO:0000313" key="2">
    <source>
        <dbReference type="Proteomes" id="UP001196413"/>
    </source>
</evidence>
<accession>A0AAD5QNJ9</accession>
<dbReference type="Proteomes" id="UP001196413">
    <property type="component" value="Unassembled WGS sequence"/>
</dbReference>
<evidence type="ECO:0000313" key="1">
    <source>
        <dbReference type="EMBL" id="KAJ1356847.1"/>
    </source>
</evidence>
<organism evidence="1 2">
    <name type="scientific">Parelaphostrongylus tenuis</name>
    <name type="common">Meningeal worm</name>
    <dbReference type="NCBI Taxonomy" id="148309"/>
    <lineage>
        <taxon>Eukaryota</taxon>
        <taxon>Metazoa</taxon>
        <taxon>Ecdysozoa</taxon>
        <taxon>Nematoda</taxon>
        <taxon>Chromadorea</taxon>
        <taxon>Rhabditida</taxon>
        <taxon>Rhabditina</taxon>
        <taxon>Rhabditomorpha</taxon>
        <taxon>Strongyloidea</taxon>
        <taxon>Metastrongylidae</taxon>
        <taxon>Parelaphostrongylus</taxon>
    </lineage>
</organism>
<gene>
    <name evidence="1" type="ORF">KIN20_014675</name>
</gene>
<dbReference type="EMBL" id="JAHQIW010002948">
    <property type="protein sequence ID" value="KAJ1356847.1"/>
    <property type="molecule type" value="Genomic_DNA"/>
</dbReference>